<dbReference type="Pfam" id="PF17766">
    <property type="entry name" value="fn3_6"/>
    <property type="match status" value="1"/>
</dbReference>
<feature type="domain" description="Inhibitor I9" evidence="13">
    <location>
        <begin position="43"/>
        <end position="123"/>
    </location>
</feature>
<gene>
    <name evidence="15" type="ORF">GSCOC_T00030318001</name>
</gene>
<evidence type="ECO:0000259" key="11">
    <source>
        <dbReference type="Pfam" id="PF00082"/>
    </source>
</evidence>
<dbReference type="EMBL" id="HG739125">
    <property type="protein sequence ID" value="CDP09844.1"/>
    <property type="molecule type" value="Genomic_DNA"/>
</dbReference>
<organism evidence="15 16">
    <name type="scientific">Coffea canephora</name>
    <name type="common">Robusta coffee</name>
    <dbReference type="NCBI Taxonomy" id="49390"/>
    <lineage>
        <taxon>Eukaryota</taxon>
        <taxon>Viridiplantae</taxon>
        <taxon>Streptophyta</taxon>
        <taxon>Embryophyta</taxon>
        <taxon>Tracheophyta</taxon>
        <taxon>Spermatophyta</taxon>
        <taxon>Magnoliopsida</taxon>
        <taxon>eudicotyledons</taxon>
        <taxon>Gunneridae</taxon>
        <taxon>Pentapetalae</taxon>
        <taxon>asterids</taxon>
        <taxon>lamiids</taxon>
        <taxon>Gentianales</taxon>
        <taxon>Rubiaceae</taxon>
        <taxon>Ixoroideae</taxon>
        <taxon>Gardenieae complex</taxon>
        <taxon>Bertiereae - Coffeeae clade</taxon>
        <taxon>Coffeeae</taxon>
        <taxon>Coffea</taxon>
    </lineage>
</organism>
<dbReference type="Gramene" id="CDP09844">
    <property type="protein sequence ID" value="CDP09844"/>
    <property type="gene ID" value="GSCOC_T00030318001"/>
</dbReference>
<dbReference type="FunFam" id="2.60.40.2310:FF:000001">
    <property type="entry name" value="Subtilisin-like protease SBT1.5"/>
    <property type="match status" value="1"/>
</dbReference>
<dbReference type="InterPro" id="IPR010259">
    <property type="entry name" value="S8pro/Inhibitor_I9"/>
</dbReference>
<feature type="domain" description="PA" evidence="12">
    <location>
        <begin position="373"/>
        <end position="460"/>
    </location>
</feature>
<dbReference type="Gene3D" id="3.30.70.80">
    <property type="entry name" value="Peptidase S8 propeptide/proteinase inhibitor I9"/>
    <property type="match status" value="1"/>
</dbReference>
<dbReference type="InterPro" id="IPR036852">
    <property type="entry name" value="Peptidase_S8/S53_dom_sf"/>
</dbReference>
<keyword evidence="7" id="KW-0325">Glycoprotein</keyword>
<dbReference type="InterPro" id="IPR034197">
    <property type="entry name" value="Peptidases_S8_3"/>
</dbReference>
<feature type="signal peptide" evidence="10">
    <location>
        <begin position="1"/>
        <end position="19"/>
    </location>
</feature>
<dbReference type="CDD" id="cd04852">
    <property type="entry name" value="Peptidases_S8_3"/>
    <property type="match status" value="1"/>
</dbReference>
<dbReference type="OMA" id="VACEHTT"/>
<evidence type="ECO:0000256" key="1">
    <source>
        <dbReference type="ARBA" id="ARBA00004613"/>
    </source>
</evidence>
<dbReference type="GO" id="GO:0005576">
    <property type="term" value="C:extracellular region"/>
    <property type="evidence" value="ECO:0007669"/>
    <property type="project" value="UniProtKB-SubCell"/>
</dbReference>
<evidence type="ECO:0000256" key="4">
    <source>
        <dbReference type="ARBA" id="ARBA00022729"/>
    </source>
</evidence>
<dbReference type="AlphaFoldDB" id="A0A068UNL8"/>
<dbReference type="PRINTS" id="PR00723">
    <property type="entry name" value="SUBTILISIN"/>
</dbReference>
<evidence type="ECO:0000256" key="10">
    <source>
        <dbReference type="SAM" id="SignalP"/>
    </source>
</evidence>
<dbReference type="InterPro" id="IPR003137">
    <property type="entry name" value="PA_domain"/>
</dbReference>
<name>A0A068UNL8_COFCA</name>
<proteinExistence type="inferred from homology"/>
<feature type="chain" id="PRO_5001654950" evidence="10">
    <location>
        <begin position="20"/>
        <end position="754"/>
    </location>
</feature>
<dbReference type="PROSITE" id="PS00136">
    <property type="entry name" value="SUBTILASE_ASP"/>
    <property type="match status" value="1"/>
</dbReference>
<sequence length="754" mass="81460">MAGMFVFPIAFLLFNFSSAFSDETKPVPVQTQPARDPLKNLTTYIVHLRLPAGDNSTQLNDLESWYQSFLPKNTTGLNDASRMVHSFRHVFTGFAAKLSPEEVKEMEKKEGFLDARPEKTLNLQTTHSPKFLGLYTNSQFQWQYGRGEGVIIGIIDSGITPGHPSFSDEGMQPPPPSWKGKCEFVGTGCNKKLIGARDLLGPKPGQPLDEIGHGTHTASTAAGNFVEGANVMRQANGTAAGMAPRAHLSIYRACYPSGMCTESAIVAAMDFAIQDNVTMLSMSLGGPSKLPFFDDPIALGAFQANKKGIFVSCSASNSGPENGSLSNEAPWILTVGASTIDRDIRATALLGNGDEFDGQSIYQPTDFPPNLLPLVYLGMNGDTFAALCTKNSLKKAGVKGKVVLCETSDLMATVEQGQNVKDAGGAAMIIMNQEIEGYTIIADLHVLPATHVSFAAGQAIKAYINSTCMPRATILFKGTILGVKNAPAVASFSSRGPNNASPGILKPDIIGPGVNILAAWPESVENITNTSSTFNILSGTSMSCPHLTGIAALLKSAHPNWSPAAIKSAIMTTASFVNRNDGHILNEQMFPADVFATGAGHVNPPRAIDPGLTYDIQPDDYIPYLCGLGYTDDQIMKIVQSPVKCSAIHRIQEAELNYPSFAIQLKSSKQTYKRVVTNVGEALSTYYVDIDKIQGVEIDVQPRVLNFRKVNQKITYQISFRRLNMSVGNWYEQGAITWNSEKHRVRSPISVKFA</sequence>
<protein>
    <submittedName>
        <fullName evidence="15">Uncharacterized protein</fullName>
    </submittedName>
</protein>
<feature type="active site" description="Charge relay system" evidence="8 9">
    <location>
        <position position="156"/>
    </location>
</feature>
<evidence type="ECO:0000259" key="12">
    <source>
        <dbReference type="Pfam" id="PF02225"/>
    </source>
</evidence>
<dbReference type="FunFam" id="3.50.30.30:FF:000005">
    <property type="entry name" value="subtilisin-like protease SBT1.5"/>
    <property type="match status" value="1"/>
</dbReference>
<keyword evidence="4 10" id="KW-0732">Signal</keyword>
<feature type="domain" description="Peptidase S8/S53" evidence="11">
    <location>
        <begin position="147"/>
        <end position="586"/>
    </location>
</feature>
<dbReference type="PROSITE" id="PS51892">
    <property type="entry name" value="SUBTILASE"/>
    <property type="match status" value="1"/>
</dbReference>
<dbReference type="PANTHER" id="PTHR10795">
    <property type="entry name" value="PROPROTEIN CONVERTASE SUBTILISIN/KEXIN"/>
    <property type="match status" value="1"/>
</dbReference>
<dbReference type="OrthoDB" id="206201at2759"/>
<feature type="domain" description="Subtilisin-like protease fibronectin type-III" evidence="14">
    <location>
        <begin position="655"/>
        <end position="751"/>
    </location>
</feature>
<dbReference type="GO" id="GO:0006508">
    <property type="term" value="P:proteolysis"/>
    <property type="evidence" value="ECO:0007669"/>
    <property type="project" value="UniProtKB-KW"/>
</dbReference>
<dbReference type="CDD" id="cd02120">
    <property type="entry name" value="PA_subtilisin_like"/>
    <property type="match status" value="1"/>
</dbReference>
<keyword evidence="6 9" id="KW-0720">Serine protease</keyword>
<evidence type="ECO:0000256" key="2">
    <source>
        <dbReference type="ARBA" id="ARBA00011073"/>
    </source>
</evidence>
<evidence type="ECO:0000256" key="3">
    <source>
        <dbReference type="ARBA" id="ARBA00022670"/>
    </source>
</evidence>
<dbReference type="InterPro" id="IPR037045">
    <property type="entry name" value="S8pro/Inhibitor_I9_sf"/>
</dbReference>
<dbReference type="Pfam" id="PF02225">
    <property type="entry name" value="PA"/>
    <property type="match status" value="1"/>
</dbReference>
<feature type="active site" description="Charge relay system" evidence="8 9">
    <location>
        <position position="541"/>
    </location>
</feature>
<accession>A0A068UNL8</accession>
<evidence type="ECO:0000256" key="8">
    <source>
        <dbReference type="PIRSR" id="PIRSR615500-1"/>
    </source>
</evidence>
<evidence type="ECO:0000256" key="7">
    <source>
        <dbReference type="ARBA" id="ARBA00023180"/>
    </source>
</evidence>
<dbReference type="SUPFAM" id="SSF52743">
    <property type="entry name" value="Subtilisin-like"/>
    <property type="match status" value="1"/>
</dbReference>
<evidence type="ECO:0000259" key="14">
    <source>
        <dbReference type="Pfam" id="PF17766"/>
    </source>
</evidence>
<dbReference type="InterPro" id="IPR045051">
    <property type="entry name" value="SBT"/>
</dbReference>
<dbReference type="Pfam" id="PF00082">
    <property type="entry name" value="Peptidase_S8"/>
    <property type="match status" value="1"/>
</dbReference>
<dbReference type="Gene3D" id="3.40.50.200">
    <property type="entry name" value="Peptidase S8/S53 domain"/>
    <property type="match status" value="1"/>
</dbReference>
<evidence type="ECO:0000256" key="9">
    <source>
        <dbReference type="PROSITE-ProRule" id="PRU01240"/>
    </source>
</evidence>
<evidence type="ECO:0000313" key="15">
    <source>
        <dbReference type="EMBL" id="CDP09844.1"/>
    </source>
</evidence>
<dbReference type="InterPro" id="IPR000209">
    <property type="entry name" value="Peptidase_S8/S53_dom"/>
</dbReference>
<feature type="active site" description="Charge relay system" evidence="8 9">
    <location>
        <position position="213"/>
    </location>
</feature>
<evidence type="ECO:0000313" key="16">
    <source>
        <dbReference type="Proteomes" id="UP000295252"/>
    </source>
</evidence>
<dbReference type="InterPro" id="IPR023827">
    <property type="entry name" value="Peptidase_S8_Asp-AS"/>
</dbReference>
<dbReference type="Gene3D" id="2.60.40.2310">
    <property type="match status" value="1"/>
</dbReference>
<dbReference type="PhylomeDB" id="A0A068UNL8"/>
<reference evidence="16" key="1">
    <citation type="journal article" date="2014" name="Science">
        <title>The coffee genome provides insight into the convergent evolution of caffeine biosynthesis.</title>
        <authorList>
            <person name="Denoeud F."/>
            <person name="Carretero-Paulet L."/>
            <person name="Dereeper A."/>
            <person name="Droc G."/>
            <person name="Guyot R."/>
            <person name="Pietrella M."/>
            <person name="Zheng C."/>
            <person name="Alberti A."/>
            <person name="Anthony F."/>
            <person name="Aprea G."/>
            <person name="Aury J.M."/>
            <person name="Bento P."/>
            <person name="Bernard M."/>
            <person name="Bocs S."/>
            <person name="Campa C."/>
            <person name="Cenci A."/>
            <person name="Combes M.C."/>
            <person name="Crouzillat D."/>
            <person name="Da Silva C."/>
            <person name="Daddiego L."/>
            <person name="De Bellis F."/>
            <person name="Dussert S."/>
            <person name="Garsmeur O."/>
            <person name="Gayraud T."/>
            <person name="Guignon V."/>
            <person name="Jahn K."/>
            <person name="Jamilloux V."/>
            <person name="Joet T."/>
            <person name="Labadie K."/>
            <person name="Lan T."/>
            <person name="Leclercq J."/>
            <person name="Lepelley M."/>
            <person name="Leroy T."/>
            <person name="Li L.T."/>
            <person name="Librado P."/>
            <person name="Lopez L."/>
            <person name="Munoz A."/>
            <person name="Noel B."/>
            <person name="Pallavicini A."/>
            <person name="Perrotta G."/>
            <person name="Poncet V."/>
            <person name="Pot D."/>
            <person name="Priyono X."/>
            <person name="Rigoreau M."/>
            <person name="Rouard M."/>
            <person name="Rozas J."/>
            <person name="Tranchant-Dubreuil C."/>
            <person name="VanBuren R."/>
            <person name="Zhang Q."/>
            <person name="Andrade A.C."/>
            <person name="Argout X."/>
            <person name="Bertrand B."/>
            <person name="de Kochko A."/>
            <person name="Graziosi G."/>
            <person name="Henry R.J."/>
            <person name="Jayarama X."/>
            <person name="Ming R."/>
            <person name="Nagai C."/>
            <person name="Rounsley S."/>
            <person name="Sankoff D."/>
            <person name="Giuliano G."/>
            <person name="Albert V.A."/>
            <person name="Wincker P."/>
            <person name="Lashermes P."/>
        </authorList>
    </citation>
    <scope>NUCLEOTIDE SEQUENCE [LARGE SCALE GENOMIC DNA]</scope>
    <source>
        <strain evidence="16">cv. DH200-94</strain>
    </source>
</reference>
<keyword evidence="16" id="KW-1185">Reference proteome</keyword>
<dbReference type="STRING" id="49390.A0A068UNL8"/>
<dbReference type="InterPro" id="IPR015500">
    <property type="entry name" value="Peptidase_S8_subtilisin-rel"/>
</dbReference>
<dbReference type="InParanoid" id="A0A068UNL8"/>
<evidence type="ECO:0000256" key="6">
    <source>
        <dbReference type="ARBA" id="ARBA00022825"/>
    </source>
</evidence>
<dbReference type="Proteomes" id="UP000295252">
    <property type="component" value="Chromosome X"/>
</dbReference>
<keyword evidence="5 9" id="KW-0378">Hydrolase</keyword>
<evidence type="ECO:0000259" key="13">
    <source>
        <dbReference type="Pfam" id="PF05922"/>
    </source>
</evidence>
<evidence type="ECO:0000256" key="5">
    <source>
        <dbReference type="ARBA" id="ARBA00022801"/>
    </source>
</evidence>
<dbReference type="GO" id="GO:0004252">
    <property type="term" value="F:serine-type endopeptidase activity"/>
    <property type="evidence" value="ECO:0007669"/>
    <property type="project" value="UniProtKB-UniRule"/>
</dbReference>
<comment type="subcellular location">
    <subcellularLocation>
        <location evidence="1">Secreted</location>
    </subcellularLocation>
</comment>
<comment type="similarity">
    <text evidence="2 9">Belongs to the peptidase S8 family.</text>
</comment>
<keyword evidence="3 9" id="KW-0645">Protease</keyword>
<dbReference type="Pfam" id="PF05922">
    <property type="entry name" value="Inhibitor_I9"/>
    <property type="match status" value="1"/>
</dbReference>
<dbReference type="InterPro" id="IPR041469">
    <property type="entry name" value="Subtilisin-like_FN3"/>
</dbReference>
<dbReference type="Gene3D" id="3.50.30.30">
    <property type="match status" value="1"/>
</dbReference>